<dbReference type="PANTHER" id="PTHR10357:SF184">
    <property type="entry name" value="OLIGO-1,6-GLUCOSIDASE 1"/>
    <property type="match status" value="1"/>
</dbReference>
<dbReference type="NCBIfam" id="NF008183">
    <property type="entry name" value="PRK10933.1"/>
    <property type="match status" value="1"/>
</dbReference>
<dbReference type="Gene3D" id="2.60.40.1180">
    <property type="entry name" value="Golgi alpha-mannosidase II"/>
    <property type="match status" value="1"/>
</dbReference>
<comment type="caution">
    <text evidence="5">The sequence shown here is derived from an EMBL/GenBank/DDBJ whole genome shotgun (WGS) entry which is preliminary data.</text>
</comment>
<dbReference type="FunFam" id="3.20.20.80:FF:000014">
    <property type="entry name" value="Alpha,alpha-phosphotrehalase"/>
    <property type="match status" value="1"/>
</dbReference>
<keyword evidence="2" id="KW-0378">Hydrolase</keyword>
<dbReference type="Gene3D" id="3.90.400.10">
    <property type="entry name" value="Oligo-1,6-glucosidase, Domain 2"/>
    <property type="match status" value="1"/>
</dbReference>
<organism evidence="5 6">
    <name type="scientific">Oenococcus sicerae</name>
    <dbReference type="NCBI Taxonomy" id="2203724"/>
    <lineage>
        <taxon>Bacteria</taxon>
        <taxon>Bacillati</taxon>
        <taxon>Bacillota</taxon>
        <taxon>Bacilli</taxon>
        <taxon>Lactobacillales</taxon>
        <taxon>Lactobacillaceae</taxon>
        <taxon>Oenococcus</taxon>
    </lineage>
</organism>
<feature type="domain" description="Glycosyl hydrolase family 13 catalytic" evidence="4">
    <location>
        <begin position="13"/>
        <end position="425"/>
    </location>
</feature>
<protein>
    <submittedName>
        <fullName evidence="5">Alpha-glucosidase</fullName>
    </submittedName>
</protein>
<evidence type="ECO:0000256" key="2">
    <source>
        <dbReference type="ARBA" id="ARBA00022801"/>
    </source>
</evidence>
<dbReference type="InterPro" id="IPR013780">
    <property type="entry name" value="Glyco_hydro_b"/>
</dbReference>
<sequence>MDAKWWQKAVVYQVYPQSYQDSNGDGIGDLAGLTQRLPYIKKLGADVIWLNPIYESPNKDNGYDIANYRKIQTAYGTMADFDHLLQRAHELGLKILMDLVVNHTSDQNDWFQESKKAKDNKYRDYYIWRDAKDGKEPNNWGSFFSGPAWTFDPTTQQYYLHLFAPGQPDLNWENPVVRNAVWDIMRFWLNKGVDGFRMDVINLISKPEGLPDGQKSKGAVYGDASSIVADGARLNEFLQEMNKQVISKYDMMTVGEMPSSTPQDAIKYTGLQAKELNMVFQFEHVGLAGNPDPRLGKWHDQPVKLVDLKHALSRWQTALDGKGWNSLYWNNHDQPRAVSRFANDQPQYRVKAAKMLGTTLHMMQGTPYIFEGEELGETNVHYTKLSQYEDLESLNAYEEFVNKEKIVDSQTMLNYLSHMSRDNARTPMQWDDSAHAGFTKGQPWFAVNPNYTEINVKNALADPNSVFYYYQKLIALRHSHELIVLGNYEELDADDAEVFAYKRHYQGQMLLVMSNFTDHDVKREYGQDQAKQLLIGNYADDQGTTLRPYESKVYFF</sequence>
<dbReference type="Gene3D" id="3.20.20.80">
    <property type="entry name" value="Glycosidases"/>
    <property type="match status" value="1"/>
</dbReference>
<proteinExistence type="inferred from homology"/>
<reference evidence="5" key="1">
    <citation type="submission" date="2019-01" db="EMBL/GenBank/DDBJ databases">
        <title>Oenococcus sicerae UCMA17102.</title>
        <authorList>
            <person name="Cousin F.J."/>
            <person name="Le Guellec R."/>
            <person name="Cretenet M."/>
        </authorList>
    </citation>
    <scope>NUCLEOTIDE SEQUENCE</scope>
    <source>
        <strain evidence="5">UCMA17102</strain>
    </source>
</reference>
<keyword evidence="3" id="KW-0326">Glycosidase</keyword>
<evidence type="ECO:0000313" key="5">
    <source>
        <dbReference type="EMBL" id="MDN6899464.1"/>
    </source>
</evidence>
<evidence type="ECO:0000313" key="6">
    <source>
        <dbReference type="Proteomes" id="UP001167919"/>
    </source>
</evidence>
<dbReference type="InterPro" id="IPR006047">
    <property type="entry name" value="GH13_cat_dom"/>
</dbReference>
<dbReference type="AlphaFoldDB" id="A0AAJ1VMN5"/>
<dbReference type="RefSeq" id="WP_301711018.1">
    <property type="nucleotide sequence ID" value="NZ_SDWY01000001.1"/>
</dbReference>
<dbReference type="PANTHER" id="PTHR10357">
    <property type="entry name" value="ALPHA-AMYLASE FAMILY MEMBER"/>
    <property type="match status" value="1"/>
</dbReference>
<dbReference type="GO" id="GO:0009313">
    <property type="term" value="P:oligosaccharide catabolic process"/>
    <property type="evidence" value="ECO:0007669"/>
    <property type="project" value="TreeGrafter"/>
</dbReference>
<evidence type="ECO:0000256" key="3">
    <source>
        <dbReference type="ARBA" id="ARBA00023295"/>
    </source>
</evidence>
<dbReference type="SUPFAM" id="SSF51445">
    <property type="entry name" value="(Trans)glycosidases"/>
    <property type="match status" value="1"/>
</dbReference>
<dbReference type="InterPro" id="IPR045857">
    <property type="entry name" value="O16G_dom_2"/>
</dbReference>
<dbReference type="CDD" id="cd11333">
    <property type="entry name" value="AmyAc_SI_OligoGlu_DGase"/>
    <property type="match status" value="1"/>
</dbReference>
<dbReference type="SUPFAM" id="SSF51011">
    <property type="entry name" value="Glycosyl hydrolase domain"/>
    <property type="match status" value="1"/>
</dbReference>
<comment type="similarity">
    <text evidence="1">Belongs to the glycosyl hydrolase 13 family.</text>
</comment>
<accession>A0AAJ1VMN5</accession>
<dbReference type="FunFam" id="3.90.400.10:FF:000002">
    <property type="entry name" value="Sucrose isomerase"/>
    <property type="match status" value="1"/>
</dbReference>
<evidence type="ECO:0000259" key="4">
    <source>
        <dbReference type="SMART" id="SM00642"/>
    </source>
</evidence>
<dbReference type="SMART" id="SM00642">
    <property type="entry name" value="Aamy"/>
    <property type="match status" value="1"/>
</dbReference>
<evidence type="ECO:0000256" key="1">
    <source>
        <dbReference type="ARBA" id="ARBA00008061"/>
    </source>
</evidence>
<gene>
    <name evidence="5" type="ORF">EVC35_00370</name>
</gene>
<name>A0AAJ1VMN5_9LACO</name>
<dbReference type="Pfam" id="PF00128">
    <property type="entry name" value="Alpha-amylase"/>
    <property type="match status" value="1"/>
</dbReference>
<dbReference type="Proteomes" id="UP001167919">
    <property type="component" value="Unassembled WGS sequence"/>
</dbReference>
<dbReference type="GO" id="GO:0004556">
    <property type="term" value="F:alpha-amylase activity"/>
    <property type="evidence" value="ECO:0007669"/>
    <property type="project" value="TreeGrafter"/>
</dbReference>
<dbReference type="InterPro" id="IPR017853">
    <property type="entry name" value="GH"/>
</dbReference>
<dbReference type="FunFam" id="3.20.20.80:FF:000064">
    <property type="entry name" value="Oligo-1,6-glucosidase"/>
    <property type="match status" value="1"/>
</dbReference>
<dbReference type="EMBL" id="SDWY01000001">
    <property type="protein sequence ID" value="MDN6899464.1"/>
    <property type="molecule type" value="Genomic_DNA"/>
</dbReference>